<accession>A0A2T3W949</accession>
<dbReference type="Proteomes" id="UP000240317">
    <property type="component" value="Unassembled WGS sequence"/>
</dbReference>
<evidence type="ECO:0000313" key="2">
    <source>
        <dbReference type="Proteomes" id="UP000240317"/>
    </source>
</evidence>
<gene>
    <name evidence="1" type="ORF">C8263_08260</name>
</gene>
<dbReference type="EMBL" id="PYSV01000006">
    <property type="protein sequence ID" value="PTA68412.1"/>
    <property type="molecule type" value="Genomic_DNA"/>
</dbReference>
<dbReference type="AlphaFoldDB" id="A0A2T3W949"/>
<dbReference type="RefSeq" id="WP_107137642.1">
    <property type="nucleotide sequence ID" value="NZ_PYSV01000006.1"/>
</dbReference>
<dbReference type="Gene3D" id="3.30.460.40">
    <property type="match status" value="1"/>
</dbReference>
<keyword evidence="2" id="KW-1185">Reference proteome</keyword>
<reference evidence="1 2" key="1">
    <citation type="submission" date="2018-03" db="EMBL/GenBank/DDBJ databases">
        <title>Draft genome of Deinococcus sp. OD32.</title>
        <authorList>
            <person name="Wang X.-P."/>
            <person name="Du Z.-J."/>
        </authorList>
    </citation>
    <scope>NUCLEOTIDE SEQUENCE [LARGE SCALE GENOMIC DNA]</scope>
    <source>
        <strain evidence="1 2">OD32</strain>
    </source>
</reference>
<sequence>MTHFSDDFRDFLEALNGRQVRYLVAGAFALAAHGHPRYTKDLDIWLDVSPDNAQRLVAALRDFGFGSLGLTEQDFLTENIVVQLGYEPNRIDLLTTLDGVTFSEAYPRRVMLSLAGYPAPVLDVQSLKTNKRATGRLRDLADIEELGDS</sequence>
<evidence type="ECO:0000313" key="1">
    <source>
        <dbReference type="EMBL" id="PTA68412.1"/>
    </source>
</evidence>
<evidence type="ECO:0008006" key="3">
    <source>
        <dbReference type="Google" id="ProtNLM"/>
    </source>
</evidence>
<protein>
    <recommendedName>
        <fullName evidence="3">Nucleotidyltransferase</fullName>
    </recommendedName>
</protein>
<organism evidence="1 2">
    <name type="scientific">Deinococcus arcticus</name>
    <dbReference type="NCBI Taxonomy" id="2136176"/>
    <lineage>
        <taxon>Bacteria</taxon>
        <taxon>Thermotogati</taxon>
        <taxon>Deinococcota</taxon>
        <taxon>Deinococci</taxon>
        <taxon>Deinococcales</taxon>
        <taxon>Deinococcaceae</taxon>
        <taxon>Deinococcus</taxon>
    </lineage>
</organism>
<dbReference type="InterPro" id="IPR043519">
    <property type="entry name" value="NT_sf"/>
</dbReference>
<proteinExistence type="predicted"/>
<dbReference type="OrthoDB" id="5519456at2"/>
<comment type="caution">
    <text evidence="1">The sequence shown here is derived from an EMBL/GenBank/DDBJ whole genome shotgun (WGS) entry which is preliminary data.</text>
</comment>
<dbReference type="SUPFAM" id="SSF81301">
    <property type="entry name" value="Nucleotidyltransferase"/>
    <property type="match status" value="1"/>
</dbReference>
<name>A0A2T3W949_9DEIO</name>